<dbReference type="InterPro" id="IPR009009">
    <property type="entry name" value="RlpA-like_DPBB"/>
</dbReference>
<evidence type="ECO:0000313" key="5">
    <source>
        <dbReference type="EMBL" id="TWF91136.1"/>
    </source>
</evidence>
<dbReference type="PANTHER" id="PTHR31836:SF21">
    <property type="entry name" value="EXPANSIN-LIKE PROTEIN 7"/>
    <property type="match status" value="1"/>
</dbReference>
<keyword evidence="3" id="KW-1133">Transmembrane helix</keyword>
<dbReference type="InterPro" id="IPR051477">
    <property type="entry name" value="Expansin_CellWall"/>
</dbReference>
<dbReference type="EMBL" id="VIWT01000002">
    <property type="protein sequence ID" value="TWF91136.1"/>
    <property type="molecule type" value="Genomic_DNA"/>
</dbReference>
<dbReference type="InterPro" id="IPR036908">
    <property type="entry name" value="RlpA-like_sf"/>
</dbReference>
<dbReference type="Proteomes" id="UP000317940">
    <property type="component" value="Unassembled WGS sequence"/>
</dbReference>
<feature type="region of interest" description="Disordered" evidence="2">
    <location>
        <begin position="92"/>
        <end position="120"/>
    </location>
</feature>
<evidence type="ECO:0000256" key="2">
    <source>
        <dbReference type="SAM" id="MobiDB-lite"/>
    </source>
</evidence>
<evidence type="ECO:0000256" key="3">
    <source>
        <dbReference type="SAM" id="Phobius"/>
    </source>
</evidence>
<comment type="caution">
    <text evidence="5">The sequence shown here is derived from an EMBL/GenBank/DDBJ whole genome shotgun (WGS) entry which is preliminary data.</text>
</comment>
<name>A0A561TVK7_9ACTN</name>
<reference evidence="5 6" key="1">
    <citation type="submission" date="2019-06" db="EMBL/GenBank/DDBJ databases">
        <title>Sequencing the genomes of 1000 actinobacteria strains.</title>
        <authorList>
            <person name="Klenk H.-P."/>
        </authorList>
    </citation>
    <scope>NUCLEOTIDE SEQUENCE [LARGE SCALE GENOMIC DNA]</scope>
    <source>
        <strain evidence="5 6">DSM 44826</strain>
    </source>
</reference>
<proteinExistence type="predicted"/>
<keyword evidence="3" id="KW-0812">Transmembrane</keyword>
<dbReference type="CDD" id="cd22272">
    <property type="entry name" value="DPBB_EXLX1-like"/>
    <property type="match status" value="1"/>
</dbReference>
<dbReference type="AlphaFoldDB" id="A0A561TVK7"/>
<dbReference type="Gene3D" id="2.60.40.760">
    <property type="entry name" value="Expansin, cellulose-binding-like domain"/>
    <property type="match status" value="1"/>
</dbReference>
<keyword evidence="3" id="KW-0472">Membrane</keyword>
<dbReference type="SUPFAM" id="SSF50685">
    <property type="entry name" value="Barwin-like endoglucanases"/>
    <property type="match status" value="1"/>
</dbReference>
<dbReference type="InterPro" id="IPR049818">
    <property type="entry name" value="Expansin_EXLX1-like"/>
</dbReference>
<keyword evidence="1" id="KW-0732">Signal</keyword>
<keyword evidence="6" id="KW-1185">Reference proteome</keyword>
<evidence type="ECO:0000259" key="4">
    <source>
        <dbReference type="Pfam" id="PF03330"/>
    </source>
</evidence>
<organism evidence="5 6">
    <name type="scientific">Kitasatospora viridis</name>
    <dbReference type="NCBI Taxonomy" id="281105"/>
    <lineage>
        <taxon>Bacteria</taxon>
        <taxon>Bacillati</taxon>
        <taxon>Actinomycetota</taxon>
        <taxon>Actinomycetes</taxon>
        <taxon>Kitasatosporales</taxon>
        <taxon>Streptomycetaceae</taxon>
        <taxon>Kitasatospora</taxon>
    </lineage>
</organism>
<dbReference type="NCBIfam" id="NF041144">
    <property type="entry name" value="expansin_EXLX1"/>
    <property type="match status" value="1"/>
</dbReference>
<dbReference type="Gene3D" id="2.40.40.10">
    <property type="entry name" value="RlpA-like domain"/>
    <property type="match status" value="1"/>
</dbReference>
<dbReference type="Pfam" id="PF03330">
    <property type="entry name" value="DPBB_1"/>
    <property type="match status" value="1"/>
</dbReference>
<dbReference type="InterPro" id="IPR036749">
    <property type="entry name" value="Expansin_CBD_sf"/>
</dbReference>
<dbReference type="PANTHER" id="PTHR31836">
    <property type="match status" value="1"/>
</dbReference>
<gene>
    <name evidence="5" type="ORF">FHX73_12248</name>
</gene>
<accession>A0A561TVK7</accession>
<evidence type="ECO:0000256" key="1">
    <source>
        <dbReference type="ARBA" id="ARBA00022729"/>
    </source>
</evidence>
<protein>
    <submittedName>
        <fullName evidence="5">Expansin (Peptidoglycan-binding protein)</fullName>
    </submittedName>
</protein>
<evidence type="ECO:0000313" key="6">
    <source>
        <dbReference type="Proteomes" id="UP000317940"/>
    </source>
</evidence>
<sequence length="341" mass="33669">MKATKHAVQRPWHRRGPARGVPLALLVVGVLVCLGVALLVGGGGGGARPAVVAATAAGGATSGASVPAATPAASASASTSASASPSVASSASASASVTPSPARSASPKSTAAPASPAAPPAAAGGSVGAAPAAATLAGRIKPGVTNQGVATAYDAADGNGSCLFGPTGGDMMVAAMNYTDYESSKACGAYVSIHAASGAAITVRIVNDCPAPCAPGQIDLSQQAFAKLADLSVGRLAITWTLLSPDSVGPVSIRYKTGSSQWWCGIQVIGHRNPLAELEVRGAGGWQQLPRADFDYFLSTDGTGCGGELRITDIYGQQLTVDGITVQPDVVQPTGVQFAKH</sequence>
<feature type="domain" description="RlpA-like protein double-psi beta-barrel" evidence="4">
    <location>
        <begin position="179"/>
        <end position="239"/>
    </location>
</feature>
<feature type="transmembrane region" description="Helical" evidence="3">
    <location>
        <begin position="21"/>
        <end position="40"/>
    </location>
</feature>